<dbReference type="InterPro" id="IPR046350">
    <property type="entry name" value="Cystatin_sf"/>
</dbReference>
<organism evidence="2 3">
    <name type="scientific">Paenibacillus vulneris</name>
    <dbReference type="NCBI Taxonomy" id="1133364"/>
    <lineage>
        <taxon>Bacteria</taxon>
        <taxon>Bacillati</taxon>
        <taxon>Bacillota</taxon>
        <taxon>Bacilli</taxon>
        <taxon>Bacillales</taxon>
        <taxon>Paenibacillaceae</taxon>
        <taxon>Paenibacillus</taxon>
    </lineage>
</organism>
<dbReference type="SUPFAM" id="SSF54403">
    <property type="entry name" value="Cystatin/monellin"/>
    <property type="match status" value="2"/>
</dbReference>
<dbReference type="Proteomes" id="UP001597180">
    <property type="component" value="Unassembled WGS sequence"/>
</dbReference>
<dbReference type="Gene3D" id="3.10.450.40">
    <property type="match status" value="2"/>
</dbReference>
<dbReference type="EMBL" id="JBHTLU010000046">
    <property type="protein sequence ID" value="MFD1224642.1"/>
    <property type="molecule type" value="Genomic_DNA"/>
</dbReference>
<evidence type="ECO:0000313" key="2">
    <source>
        <dbReference type="EMBL" id="MFD1224642.1"/>
    </source>
</evidence>
<name>A0ABW3UW70_9BACL</name>
<gene>
    <name evidence="2" type="ORF">ACFQ4B_31490</name>
</gene>
<accession>A0ABW3UW70</accession>
<dbReference type="RefSeq" id="WP_079908995.1">
    <property type="nucleotide sequence ID" value="NZ_BAABJG010000026.1"/>
</dbReference>
<dbReference type="Pfam" id="PF17881">
    <property type="entry name" value="TseB"/>
    <property type="match status" value="1"/>
</dbReference>
<comment type="caution">
    <text evidence="2">The sequence shown here is derived from an EMBL/GenBank/DDBJ whole genome shotgun (WGS) entry which is preliminary data.</text>
</comment>
<protein>
    <submittedName>
        <fullName evidence="2">DUF5590 domain-containing protein</fullName>
    </submittedName>
</protein>
<reference evidence="3" key="1">
    <citation type="journal article" date="2019" name="Int. J. Syst. Evol. Microbiol.">
        <title>The Global Catalogue of Microorganisms (GCM) 10K type strain sequencing project: providing services to taxonomists for standard genome sequencing and annotation.</title>
        <authorList>
            <consortium name="The Broad Institute Genomics Platform"/>
            <consortium name="The Broad Institute Genome Sequencing Center for Infectious Disease"/>
            <person name="Wu L."/>
            <person name="Ma J."/>
        </authorList>
    </citation>
    <scope>NUCLEOTIDE SEQUENCE [LARGE SCALE GENOMIC DNA]</scope>
    <source>
        <strain evidence="3">CCUG 53270</strain>
    </source>
</reference>
<evidence type="ECO:0000313" key="3">
    <source>
        <dbReference type="Proteomes" id="UP001597180"/>
    </source>
</evidence>
<feature type="domain" description="Cell wall elongation regulator TseB-like" evidence="1">
    <location>
        <begin position="38"/>
        <end position="80"/>
    </location>
</feature>
<proteinExistence type="predicted"/>
<dbReference type="InterPro" id="IPR041401">
    <property type="entry name" value="TseB-like_dom"/>
</dbReference>
<sequence>MKIKITIAAVAVIGLILFFGGRFINAVQEDEWKIQRNAVQTAYQKTLLTKAVKVERFVGEKPYTVIRGEDKIGQQLIVWVGEDEIYSQMAADGASEDQINSTLESKHPNADILRTIPGVLGGKLIWEVLYKLPADESGSEKYYYDYYSFNDGAFLDTWRLSIQ</sequence>
<keyword evidence="3" id="KW-1185">Reference proteome</keyword>
<evidence type="ECO:0000259" key="1">
    <source>
        <dbReference type="Pfam" id="PF17881"/>
    </source>
</evidence>